<dbReference type="GO" id="GO:0016757">
    <property type="term" value="F:glycosyltransferase activity"/>
    <property type="evidence" value="ECO:0007669"/>
    <property type="project" value="InterPro"/>
</dbReference>
<gene>
    <name evidence="3" type="ORF">CKO40_01080</name>
</gene>
<comment type="caution">
    <text evidence="3">The sequence shown here is derived from an EMBL/GenBank/DDBJ whole genome shotgun (WGS) entry which is preliminary data.</text>
</comment>
<proteinExistence type="predicted"/>
<dbReference type="Proteomes" id="UP001296776">
    <property type="component" value="Unassembled WGS sequence"/>
</dbReference>
<dbReference type="RefSeq" id="WP_200343900.1">
    <property type="nucleotide sequence ID" value="NZ_NRSJ01000001.1"/>
</dbReference>
<dbReference type="Pfam" id="PF00534">
    <property type="entry name" value="Glycos_transf_1"/>
    <property type="match status" value="1"/>
</dbReference>
<reference evidence="3" key="2">
    <citation type="journal article" date="2020" name="Microorganisms">
        <title>Osmotic Adaptation and Compatible Solute Biosynthesis of Phototrophic Bacteria as Revealed from Genome Analyses.</title>
        <authorList>
            <person name="Imhoff J.F."/>
            <person name="Rahn T."/>
            <person name="Kunzel S."/>
            <person name="Keller A."/>
            <person name="Neulinger S.C."/>
        </authorList>
    </citation>
    <scope>NUCLEOTIDE SEQUENCE</scope>
    <source>
        <strain evidence="3">DSM 11080</strain>
    </source>
</reference>
<reference evidence="3" key="1">
    <citation type="submission" date="2017-08" db="EMBL/GenBank/DDBJ databases">
        <authorList>
            <person name="Imhoff J.F."/>
            <person name="Rahn T."/>
            <person name="Kuenzel S."/>
            <person name="Neulinger S.C."/>
        </authorList>
    </citation>
    <scope>NUCLEOTIDE SEQUENCE</scope>
    <source>
        <strain evidence="3">DSM 11080</strain>
    </source>
</reference>
<protein>
    <submittedName>
        <fullName evidence="3">Uncharacterized protein</fullName>
    </submittedName>
</protein>
<name>A0AAJ0U0N5_9GAMM</name>
<evidence type="ECO:0000313" key="4">
    <source>
        <dbReference type="Proteomes" id="UP001296776"/>
    </source>
</evidence>
<dbReference type="GO" id="GO:1901135">
    <property type="term" value="P:carbohydrate derivative metabolic process"/>
    <property type="evidence" value="ECO:0007669"/>
    <property type="project" value="UniProtKB-ARBA"/>
</dbReference>
<organism evidence="3 4">
    <name type="scientific">Halochromatium glycolicum</name>
    <dbReference type="NCBI Taxonomy" id="85075"/>
    <lineage>
        <taxon>Bacteria</taxon>
        <taxon>Pseudomonadati</taxon>
        <taxon>Pseudomonadota</taxon>
        <taxon>Gammaproteobacteria</taxon>
        <taxon>Chromatiales</taxon>
        <taxon>Chromatiaceae</taxon>
        <taxon>Halochromatium</taxon>
    </lineage>
</organism>
<dbReference type="InterPro" id="IPR001296">
    <property type="entry name" value="Glyco_trans_1"/>
</dbReference>
<dbReference type="SUPFAM" id="SSF53756">
    <property type="entry name" value="UDP-Glycosyltransferase/glycogen phosphorylase"/>
    <property type="match status" value="1"/>
</dbReference>
<dbReference type="InterPro" id="IPR028098">
    <property type="entry name" value="Glyco_trans_4-like_N"/>
</dbReference>
<evidence type="ECO:0000313" key="3">
    <source>
        <dbReference type="EMBL" id="MBK1703178.1"/>
    </source>
</evidence>
<feature type="domain" description="Glycosyl transferase family 1" evidence="1">
    <location>
        <begin position="194"/>
        <end position="356"/>
    </location>
</feature>
<evidence type="ECO:0000259" key="2">
    <source>
        <dbReference type="Pfam" id="PF13439"/>
    </source>
</evidence>
<sequence length="411" mass="45218">MKAPRVLFVRGARGIEDFSGAESLIVTSVRGLEALGSRCMVVLVVRSQQAGSGWIQRFREAGVDLKLVFVDRAYSTRDLFELPKLIRHYNADVVHPVDHRADVVGVAAARLTGRAAIATYTGWTNWDESFARGGWYEWADRQALKSADAIIVDSRSHGVTLGFGSEHTPRVVIPNGINIKKFDPDVIGRDYRARLFDEDDVIIVGMVGRIHPNKGQHELVEAAAMLAERYPRARYAIVGESTVGFESYKSDLLQKITERGLNDVVRVTNFSHPEIPQVFAAFDCLAAPSYIEGISFTILEAMAMRLPVVSTDAGGTPEIISHEENGLLVPPGDVGSLADGISRLFDDQALRERLGRCACATIEQGYTIEVMARRNQQTYHEVLAWREKGAAGRRDDNGLRSRLASAGLGVL</sequence>
<dbReference type="Pfam" id="PF13439">
    <property type="entry name" value="Glyco_transf_4"/>
    <property type="match status" value="1"/>
</dbReference>
<dbReference type="Gene3D" id="3.40.50.2000">
    <property type="entry name" value="Glycogen Phosphorylase B"/>
    <property type="match status" value="2"/>
</dbReference>
<dbReference type="PANTHER" id="PTHR12526">
    <property type="entry name" value="GLYCOSYLTRANSFERASE"/>
    <property type="match status" value="1"/>
</dbReference>
<evidence type="ECO:0000259" key="1">
    <source>
        <dbReference type="Pfam" id="PF00534"/>
    </source>
</evidence>
<accession>A0AAJ0U0N5</accession>
<dbReference type="CDD" id="cd03801">
    <property type="entry name" value="GT4_PimA-like"/>
    <property type="match status" value="1"/>
</dbReference>
<dbReference type="AlphaFoldDB" id="A0AAJ0U0N5"/>
<keyword evidence="4" id="KW-1185">Reference proteome</keyword>
<dbReference type="EMBL" id="NRSJ01000001">
    <property type="protein sequence ID" value="MBK1703178.1"/>
    <property type="molecule type" value="Genomic_DNA"/>
</dbReference>
<feature type="domain" description="Glycosyltransferase subfamily 4-like N-terminal" evidence="2">
    <location>
        <begin position="19"/>
        <end position="180"/>
    </location>
</feature>